<dbReference type="AlphaFoldDB" id="A0A1M4U9H2"/>
<organism evidence="6 7">
    <name type="scientific">Psychroflexus salarius</name>
    <dbReference type="NCBI Taxonomy" id="1155689"/>
    <lineage>
        <taxon>Bacteria</taxon>
        <taxon>Pseudomonadati</taxon>
        <taxon>Bacteroidota</taxon>
        <taxon>Flavobacteriia</taxon>
        <taxon>Flavobacteriales</taxon>
        <taxon>Flavobacteriaceae</taxon>
        <taxon>Psychroflexus</taxon>
    </lineage>
</organism>
<sequence>MKQSEIKELSVSDLKDALVNSQAKLKDLKLTHQLSPLDNPSEINKMRKTIARINTEFSKRELE</sequence>
<dbReference type="STRING" id="1155689.SAMN05444278_102249"/>
<dbReference type="GO" id="GO:0005840">
    <property type="term" value="C:ribosome"/>
    <property type="evidence" value="ECO:0007669"/>
    <property type="project" value="UniProtKB-KW"/>
</dbReference>
<evidence type="ECO:0000256" key="1">
    <source>
        <dbReference type="ARBA" id="ARBA00009254"/>
    </source>
</evidence>
<dbReference type="OrthoDB" id="5296761at2"/>
<dbReference type="NCBIfam" id="TIGR00012">
    <property type="entry name" value="L29"/>
    <property type="match status" value="1"/>
</dbReference>
<name>A0A1M4U9H2_9FLAO</name>
<comment type="similarity">
    <text evidence="1 5">Belongs to the universal ribosomal protein uL29 family.</text>
</comment>
<evidence type="ECO:0000256" key="5">
    <source>
        <dbReference type="HAMAP-Rule" id="MF_00374"/>
    </source>
</evidence>
<evidence type="ECO:0000256" key="3">
    <source>
        <dbReference type="ARBA" id="ARBA00023274"/>
    </source>
</evidence>
<keyword evidence="7" id="KW-1185">Reference proteome</keyword>
<dbReference type="EMBL" id="FQTW01000002">
    <property type="protein sequence ID" value="SHE53334.1"/>
    <property type="molecule type" value="Genomic_DNA"/>
</dbReference>
<evidence type="ECO:0000256" key="2">
    <source>
        <dbReference type="ARBA" id="ARBA00022980"/>
    </source>
</evidence>
<dbReference type="SUPFAM" id="SSF46561">
    <property type="entry name" value="Ribosomal protein L29 (L29p)"/>
    <property type="match status" value="1"/>
</dbReference>
<evidence type="ECO:0000313" key="6">
    <source>
        <dbReference type="EMBL" id="SHE53334.1"/>
    </source>
</evidence>
<dbReference type="GO" id="GO:0006412">
    <property type="term" value="P:translation"/>
    <property type="evidence" value="ECO:0007669"/>
    <property type="project" value="UniProtKB-UniRule"/>
</dbReference>
<protein>
    <recommendedName>
        <fullName evidence="4 5">Large ribosomal subunit protein uL29</fullName>
    </recommendedName>
</protein>
<proteinExistence type="inferred from homology"/>
<keyword evidence="3 5" id="KW-0687">Ribonucleoprotein</keyword>
<dbReference type="HAMAP" id="MF_00374">
    <property type="entry name" value="Ribosomal_uL29"/>
    <property type="match status" value="1"/>
</dbReference>
<dbReference type="GO" id="GO:1990904">
    <property type="term" value="C:ribonucleoprotein complex"/>
    <property type="evidence" value="ECO:0007669"/>
    <property type="project" value="UniProtKB-KW"/>
</dbReference>
<gene>
    <name evidence="5" type="primary">rpmC</name>
    <name evidence="6" type="ORF">SAMN05444278_102249</name>
</gene>
<evidence type="ECO:0000256" key="4">
    <source>
        <dbReference type="ARBA" id="ARBA00035204"/>
    </source>
</evidence>
<evidence type="ECO:0000313" key="7">
    <source>
        <dbReference type="Proteomes" id="UP000184462"/>
    </source>
</evidence>
<dbReference type="GO" id="GO:0003735">
    <property type="term" value="F:structural constituent of ribosome"/>
    <property type="evidence" value="ECO:0007669"/>
    <property type="project" value="InterPro"/>
</dbReference>
<dbReference type="Proteomes" id="UP000184462">
    <property type="component" value="Unassembled WGS sequence"/>
</dbReference>
<dbReference type="InterPro" id="IPR001854">
    <property type="entry name" value="Ribosomal_uL29"/>
</dbReference>
<dbReference type="Pfam" id="PF00831">
    <property type="entry name" value="Ribosomal_L29"/>
    <property type="match status" value="1"/>
</dbReference>
<dbReference type="InterPro" id="IPR036049">
    <property type="entry name" value="Ribosomal_uL29_sf"/>
</dbReference>
<reference evidence="6 7" key="1">
    <citation type="submission" date="2016-11" db="EMBL/GenBank/DDBJ databases">
        <authorList>
            <person name="Jaros S."/>
            <person name="Januszkiewicz K."/>
            <person name="Wedrychowicz H."/>
        </authorList>
    </citation>
    <scope>NUCLEOTIDE SEQUENCE [LARGE SCALE GENOMIC DNA]</scope>
    <source>
        <strain evidence="6 7">DSM 25661</strain>
    </source>
</reference>
<dbReference type="Gene3D" id="1.10.287.310">
    <property type="match status" value="1"/>
</dbReference>
<accession>A0A1M4U9H2</accession>
<dbReference type="RefSeq" id="WP_073192323.1">
    <property type="nucleotide sequence ID" value="NZ_FQTW01000002.1"/>
</dbReference>
<keyword evidence="2 5" id="KW-0689">Ribosomal protein</keyword>